<dbReference type="Pfam" id="PF01042">
    <property type="entry name" value="Ribonuc_L-PSP"/>
    <property type="match status" value="1"/>
</dbReference>
<accession>A0A9P4T4H9</accession>
<gene>
    <name evidence="1" type="ORF">E8E13_001357</name>
</gene>
<dbReference type="AlphaFoldDB" id="A0A9P4T4H9"/>
<dbReference type="SUPFAM" id="SSF55298">
    <property type="entry name" value="YjgF-like"/>
    <property type="match status" value="1"/>
</dbReference>
<dbReference type="Proteomes" id="UP000801428">
    <property type="component" value="Unassembled WGS sequence"/>
</dbReference>
<sequence length="148" mass="16572">MSSFKYYSAPGFGQVTREQYGFSDACVIGNRIEVTGQVGFHPDTLEVPSNLEAEVAQAFDNLNTVILHIIKESGVGKPVDETRAWDNVVKITSYHVGLSQKRAELREIMVKALKERFRNHQPLFTMVGVESLPLEETNVEVEAVVYVN</sequence>
<dbReference type="EMBL" id="SWKU01000038">
    <property type="protein sequence ID" value="KAF2994670.1"/>
    <property type="molecule type" value="Genomic_DNA"/>
</dbReference>
<name>A0A9P4T4H9_CURKU</name>
<dbReference type="InterPro" id="IPR035959">
    <property type="entry name" value="RutC-like_sf"/>
</dbReference>
<organism evidence="1 2">
    <name type="scientific">Curvularia kusanoi</name>
    <name type="common">Cochliobolus kusanoi</name>
    <dbReference type="NCBI Taxonomy" id="90978"/>
    <lineage>
        <taxon>Eukaryota</taxon>
        <taxon>Fungi</taxon>
        <taxon>Dikarya</taxon>
        <taxon>Ascomycota</taxon>
        <taxon>Pezizomycotina</taxon>
        <taxon>Dothideomycetes</taxon>
        <taxon>Pleosporomycetidae</taxon>
        <taxon>Pleosporales</taxon>
        <taxon>Pleosporineae</taxon>
        <taxon>Pleosporaceae</taxon>
        <taxon>Curvularia</taxon>
    </lineage>
</organism>
<proteinExistence type="predicted"/>
<protein>
    <submittedName>
        <fullName evidence="1">Uncharacterized protein</fullName>
    </submittedName>
</protein>
<dbReference type="OrthoDB" id="309640at2759"/>
<dbReference type="InterPro" id="IPR006175">
    <property type="entry name" value="YjgF/YER057c/UK114"/>
</dbReference>
<comment type="caution">
    <text evidence="1">The sequence shown here is derived from an EMBL/GenBank/DDBJ whole genome shotgun (WGS) entry which is preliminary data.</text>
</comment>
<reference evidence="1" key="1">
    <citation type="submission" date="2019-04" db="EMBL/GenBank/DDBJ databases">
        <title>Sequencing of skin fungus with MAO and IRED activity.</title>
        <authorList>
            <person name="Marsaioli A.J."/>
            <person name="Bonatto J.M.C."/>
            <person name="Reis Junior O."/>
        </authorList>
    </citation>
    <scope>NUCLEOTIDE SEQUENCE</scope>
    <source>
        <strain evidence="1">30M1</strain>
    </source>
</reference>
<keyword evidence="2" id="KW-1185">Reference proteome</keyword>
<dbReference type="Gene3D" id="3.30.1330.40">
    <property type="entry name" value="RutC-like"/>
    <property type="match status" value="1"/>
</dbReference>
<evidence type="ECO:0000313" key="1">
    <source>
        <dbReference type="EMBL" id="KAF2994670.1"/>
    </source>
</evidence>
<evidence type="ECO:0000313" key="2">
    <source>
        <dbReference type="Proteomes" id="UP000801428"/>
    </source>
</evidence>